<dbReference type="Proteomes" id="UP000494274">
    <property type="component" value="Unassembled WGS sequence"/>
</dbReference>
<proteinExistence type="predicted"/>
<accession>A0A6P2TL14</accession>
<feature type="compositionally biased region" description="Basic and acidic residues" evidence="1">
    <location>
        <begin position="118"/>
        <end position="130"/>
    </location>
</feature>
<feature type="compositionally biased region" description="Polar residues" evidence="1">
    <location>
        <begin position="50"/>
        <end position="59"/>
    </location>
</feature>
<dbReference type="EMBL" id="CABVQI010000001">
    <property type="protein sequence ID" value="VWC56491.1"/>
    <property type="molecule type" value="Genomic_DNA"/>
</dbReference>
<protein>
    <submittedName>
        <fullName evidence="2">Uncharacterized protein</fullName>
    </submittedName>
</protein>
<evidence type="ECO:0000313" key="3">
    <source>
        <dbReference type="Proteomes" id="UP000494274"/>
    </source>
</evidence>
<feature type="region of interest" description="Disordered" evidence="1">
    <location>
        <begin position="216"/>
        <end position="237"/>
    </location>
</feature>
<feature type="compositionally biased region" description="Basic residues" evidence="1">
    <location>
        <begin position="60"/>
        <end position="79"/>
    </location>
</feature>
<organism evidence="2 3">
    <name type="scientific">Burkholderia lata (strain ATCC 17760 / DSM 23089 / LMG 22485 / NCIMB 9086 / R18194 / 383)</name>
    <dbReference type="NCBI Taxonomy" id="482957"/>
    <lineage>
        <taxon>Bacteria</taxon>
        <taxon>Pseudomonadati</taxon>
        <taxon>Pseudomonadota</taxon>
        <taxon>Betaproteobacteria</taxon>
        <taxon>Burkholderiales</taxon>
        <taxon>Burkholderiaceae</taxon>
        <taxon>Burkholderia</taxon>
        <taxon>Burkholderia cepacia complex</taxon>
    </lineage>
</organism>
<feature type="compositionally biased region" description="Low complexity" evidence="1">
    <location>
        <begin position="1"/>
        <end position="18"/>
    </location>
</feature>
<feature type="compositionally biased region" description="Acidic residues" evidence="1">
    <location>
        <begin position="91"/>
        <end position="104"/>
    </location>
</feature>
<sequence length="279" mass="29638">MTRISSHSAEIARQAAAAAHKKSAKPRRARPSGQFATLYRGTRFAHGGPQAQSGTAQAQRSKKMAARLARRRRAARGKRGAGSAEGADSADGADDQPDSDVVDGEQERRGRHGGGRGGHGDDQEDPHDAEPAAVTFKSGRRYRAVVPIAPQLAEASLAAPDRGVDPRALREACTRELLALQSELAAQPDAGFTSRVHAWAARWLSVQQAGVTLPEADPEALRSHAPSPPNAAGAAAPLPDAARDFNLLAGLLLRQFDRHRTPRQSAVALDTLRALRRVP</sequence>
<reference evidence="2 3" key="1">
    <citation type="submission" date="2019-09" db="EMBL/GenBank/DDBJ databases">
        <authorList>
            <person name="Depoorter E."/>
        </authorList>
    </citation>
    <scope>NUCLEOTIDE SEQUENCE [LARGE SCALE GENOMIC DNA]</scope>
    <source>
        <strain evidence="2">R-18112</strain>
    </source>
</reference>
<feature type="compositionally biased region" description="Basic residues" evidence="1">
    <location>
        <begin position="19"/>
        <end position="30"/>
    </location>
</feature>
<evidence type="ECO:0000256" key="1">
    <source>
        <dbReference type="SAM" id="MobiDB-lite"/>
    </source>
</evidence>
<dbReference type="RefSeq" id="WP_175042149.1">
    <property type="nucleotide sequence ID" value="NZ_CABVQI010000001.1"/>
</dbReference>
<gene>
    <name evidence="2" type="ORF">BLA18112_00364</name>
</gene>
<feature type="region of interest" description="Disordered" evidence="1">
    <location>
        <begin position="1"/>
        <end position="136"/>
    </location>
</feature>
<evidence type="ECO:0000313" key="2">
    <source>
        <dbReference type="EMBL" id="VWC56491.1"/>
    </source>
</evidence>
<name>A0A6P2TL14_BURL3</name>
<dbReference type="AlphaFoldDB" id="A0A6P2TL14"/>
<feature type="compositionally biased region" description="Low complexity" evidence="1">
    <location>
        <begin position="81"/>
        <end position="90"/>
    </location>
</feature>